<feature type="non-terminal residue" evidence="1">
    <location>
        <position position="151"/>
    </location>
</feature>
<dbReference type="InterPro" id="IPR043502">
    <property type="entry name" value="DNA/RNA_pol_sf"/>
</dbReference>
<sequence>RSLDEYYPVKPVIHPLENKSVKTDIKQLIRTEHMNDEEKKEIFQVISKFKHIFYSEEQPLSFTNEVKHEIKTKTQDPIYTKQYRLPYTQRQEVHNQIKNLLDNKIIRPSQSPWSSPVLVVEKKPDALGNRKYRMCVDYRNLNDLTIDDRYP</sequence>
<dbReference type="SUPFAM" id="SSF56672">
    <property type="entry name" value="DNA/RNA polymerases"/>
    <property type="match status" value="1"/>
</dbReference>
<dbReference type="PANTHER" id="PTHR24559">
    <property type="entry name" value="TRANSPOSON TY3-I GAG-POL POLYPROTEIN"/>
    <property type="match status" value="1"/>
</dbReference>
<gene>
    <name evidence="1" type="primary">POL2</name>
</gene>
<dbReference type="GO" id="GO:0071897">
    <property type="term" value="P:DNA biosynthetic process"/>
    <property type="evidence" value="ECO:0007669"/>
    <property type="project" value="UniProtKB-ARBA"/>
</dbReference>
<organism evidence="1">
    <name type="scientific">Anoplophora glabripennis</name>
    <name type="common">Asian longhorn beetle</name>
    <name type="synonym">Anoplophora nobilis</name>
    <dbReference type="NCBI Taxonomy" id="217634"/>
    <lineage>
        <taxon>Eukaryota</taxon>
        <taxon>Metazoa</taxon>
        <taxon>Ecdysozoa</taxon>
        <taxon>Arthropoda</taxon>
        <taxon>Hexapoda</taxon>
        <taxon>Insecta</taxon>
        <taxon>Pterygota</taxon>
        <taxon>Neoptera</taxon>
        <taxon>Endopterygota</taxon>
        <taxon>Coleoptera</taxon>
        <taxon>Polyphaga</taxon>
        <taxon>Cucujiformia</taxon>
        <taxon>Chrysomeloidea</taxon>
        <taxon>Cerambycidae</taxon>
        <taxon>Lamiinae</taxon>
        <taxon>Lamiini</taxon>
        <taxon>Anoplophora</taxon>
    </lineage>
</organism>
<dbReference type="AlphaFoldDB" id="V5GB01"/>
<reference evidence="1" key="1">
    <citation type="submission" date="2013-07" db="EMBL/GenBank/DDBJ databases">
        <title>Midgut Transcriptome Profiling of Anoplphora glabripennis, a Lignocellulose Degrading, Wood-Boring Cerambycid.</title>
        <authorList>
            <person name="Scully E.D."/>
            <person name="Hoover K."/>
            <person name="Carlson J.E."/>
            <person name="Tien M."/>
            <person name="Geib S.M."/>
        </authorList>
    </citation>
    <scope>NUCLEOTIDE SEQUENCE</scope>
</reference>
<evidence type="ECO:0000313" key="1">
    <source>
        <dbReference type="EMBL" id="JAB61189.1"/>
    </source>
</evidence>
<dbReference type="PANTHER" id="PTHR24559:SF435">
    <property type="entry name" value="RIBONUCLEASE H"/>
    <property type="match status" value="1"/>
</dbReference>
<dbReference type="Gene3D" id="3.10.10.10">
    <property type="entry name" value="HIV Type 1 Reverse Transcriptase, subunit A, domain 1"/>
    <property type="match status" value="1"/>
</dbReference>
<accession>V5GB01</accession>
<proteinExistence type="predicted"/>
<name>V5GB01_ANOGL</name>
<protein>
    <submittedName>
        <fullName evidence="1">Retrovirus-related Pol polyprotein</fullName>
    </submittedName>
</protein>
<dbReference type="EMBL" id="GALX01007277">
    <property type="protein sequence ID" value="JAB61189.1"/>
    <property type="molecule type" value="Transcribed_RNA"/>
</dbReference>
<dbReference type="InterPro" id="IPR053134">
    <property type="entry name" value="RNA-dir_DNA_polymerase"/>
</dbReference>
<feature type="non-terminal residue" evidence="1">
    <location>
        <position position="1"/>
    </location>
</feature>